<feature type="active site" evidence="7">
    <location>
        <position position="61"/>
    </location>
</feature>
<proteinExistence type="inferred from homology"/>
<dbReference type="Proteomes" id="UP000231388">
    <property type="component" value="Unassembled WGS sequence"/>
</dbReference>
<dbReference type="NCBIfam" id="NF001453">
    <property type="entry name" value="PRK00312.1"/>
    <property type="match status" value="1"/>
</dbReference>
<dbReference type="CDD" id="cd02440">
    <property type="entry name" value="AdoMet_MTases"/>
    <property type="match status" value="1"/>
</dbReference>
<dbReference type="SUPFAM" id="SSF53335">
    <property type="entry name" value="S-adenosyl-L-methionine-dependent methyltransferases"/>
    <property type="match status" value="1"/>
</dbReference>
<dbReference type="PROSITE" id="PS01279">
    <property type="entry name" value="PCMT"/>
    <property type="match status" value="1"/>
</dbReference>
<accession>A0A2G9XBT3</accession>
<dbReference type="NCBIfam" id="TIGR00080">
    <property type="entry name" value="pimt"/>
    <property type="match status" value="1"/>
</dbReference>
<dbReference type="Gene3D" id="3.40.50.150">
    <property type="entry name" value="Vaccinia Virus protein VP39"/>
    <property type="match status" value="1"/>
</dbReference>
<evidence type="ECO:0000256" key="6">
    <source>
        <dbReference type="ARBA" id="ARBA00022691"/>
    </source>
</evidence>
<keyword evidence="6 7" id="KW-0949">S-adenosyl-L-methionine</keyword>
<sequence>MDYKALREKMVGEQLKARGIKDERVLNAFLDIPREIFVPQSFANQAYADSPIPIGENQTISQPYTTAFMTELLELKSGDTVLEIGAGSGYAAAILGKLCKQVYTVEVITVLAVKARDKLKRLNISNVTVIIGDGSIGLKDKAPFDAIAVTAAAPKVPNALISQLKIGGRLVVPVGNNFLQKMVKITKTEQGTKLVTCGTFRFVPLIGKEGWKKVLI</sequence>
<dbReference type="HAMAP" id="MF_00090">
    <property type="entry name" value="PIMT"/>
    <property type="match status" value="1"/>
</dbReference>
<evidence type="ECO:0000256" key="7">
    <source>
        <dbReference type="HAMAP-Rule" id="MF_00090"/>
    </source>
</evidence>
<dbReference type="PANTHER" id="PTHR11579:SF0">
    <property type="entry name" value="PROTEIN-L-ISOASPARTATE(D-ASPARTATE) O-METHYLTRANSFERASE"/>
    <property type="match status" value="1"/>
</dbReference>
<dbReference type="EMBL" id="PCQY01000031">
    <property type="protein sequence ID" value="PIP04448.1"/>
    <property type="molecule type" value="Genomic_DNA"/>
</dbReference>
<comment type="subcellular location">
    <subcellularLocation>
        <location evidence="1 7">Cytoplasm</location>
    </subcellularLocation>
</comment>
<evidence type="ECO:0000256" key="3">
    <source>
        <dbReference type="ARBA" id="ARBA00022490"/>
    </source>
</evidence>
<gene>
    <name evidence="7" type="primary">pcm</name>
    <name evidence="8" type="ORF">COX53_02580</name>
</gene>
<evidence type="ECO:0000256" key="4">
    <source>
        <dbReference type="ARBA" id="ARBA00022603"/>
    </source>
</evidence>
<dbReference type="InterPro" id="IPR000682">
    <property type="entry name" value="PCMT"/>
</dbReference>
<dbReference type="GO" id="GO:0032259">
    <property type="term" value="P:methylation"/>
    <property type="evidence" value="ECO:0007669"/>
    <property type="project" value="UniProtKB-KW"/>
</dbReference>
<evidence type="ECO:0000313" key="9">
    <source>
        <dbReference type="Proteomes" id="UP000231388"/>
    </source>
</evidence>
<dbReference type="EC" id="2.1.1.77" evidence="7"/>
<comment type="catalytic activity">
    <reaction evidence="7">
        <text>[protein]-L-isoaspartate + S-adenosyl-L-methionine = [protein]-L-isoaspartate alpha-methyl ester + S-adenosyl-L-homocysteine</text>
        <dbReference type="Rhea" id="RHEA:12705"/>
        <dbReference type="Rhea" id="RHEA-COMP:12143"/>
        <dbReference type="Rhea" id="RHEA-COMP:12144"/>
        <dbReference type="ChEBI" id="CHEBI:57856"/>
        <dbReference type="ChEBI" id="CHEBI:59789"/>
        <dbReference type="ChEBI" id="CHEBI:90596"/>
        <dbReference type="ChEBI" id="CHEBI:90598"/>
        <dbReference type="EC" id="2.1.1.77"/>
    </reaction>
</comment>
<comment type="caution">
    <text evidence="8">The sequence shown here is derived from an EMBL/GenBank/DDBJ whole genome shotgun (WGS) entry which is preliminary data.</text>
</comment>
<dbReference type="GO" id="GO:0030091">
    <property type="term" value="P:protein repair"/>
    <property type="evidence" value="ECO:0007669"/>
    <property type="project" value="UniProtKB-UniRule"/>
</dbReference>
<organism evidence="8 9">
    <name type="scientific">candidate division WWE3 bacterium CG23_combo_of_CG06-09_8_20_14_all_40_14</name>
    <dbReference type="NCBI Taxonomy" id="1975095"/>
    <lineage>
        <taxon>Bacteria</taxon>
        <taxon>Katanobacteria</taxon>
    </lineage>
</organism>
<comment type="function">
    <text evidence="7">Catalyzes the methyl esterification of L-isoaspartyl residues in peptides and proteins that result from spontaneous decomposition of normal L-aspartyl and L-asparaginyl residues. It plays a role in the repair and/or degradation of damaged proteins.</text>
</comment>
<keyword evidence="3 7" id="KW-0963">Cytoplasm</keyword>
<dbReference type="GO" id="GO:0004719">
    <property type="term" value="F:protein-L-isoaspartate (D-aspartate) O-methyltransferase activity"/>
    <property type="evidence" value="ECO:0007669"/>
    <property type="project" value="UniProtKB-UniRule"/>
</dbReference>
<evidence type="ECO:0000256" key="2">
    <source>
        <dbReference type="ARBA" id="ARBA00005369"/>
    </source>
</evidence>
<evidence type="ECO:0000256" key="5">
    <source>
        <dbReference type="ARBA" id="ARBA00022679"/>
    </source>
</evidence>
<keyword evidence="5 7" id="KW-0808">Transferase</keyword>
<evidence type="ECO:0000256" key="1">
    <source>
        <dbReference type="ARBA" id="ARBA00004496"/>
    </source>
</evidence>
<dbReference type="InterPro" id="IPR029063">
    <property type="entry name" value="SAM-dependent_MTases_sf"/>
</dbReference>
<name>A0A2G9XBT3_UNCKA</name>
<evidence type="ECO:0000313" key="8">
    <source>
        <dbReference type="EMBL" id="PIP04448.1"/>
    </source>
</evidence>
<reference evidence="8 9" key="1">
    <citation type="submission" date="2017-09" db="EMBL/GenBank/DDBJ databases">
        <title>Depth-based differentiation of microbial function through sediment-hosted aquifers and enrichment of novel symbionts in the deep terrestrial subsurface.</title>
        <authorList>
            <person name="Probst A.J."/>
            <person name="Ladd B."/>
            <person name="Jarett J.K."/>
            <person name="Geller-Mcgrath D.E."/>
            <person name="Sieber C.M."/>
            <person name="Emerson J.B."/>
            <person name="Anantharaman K."/>
            <person name="Thomas B.C."/>
            <person name="Malmstrom R."/>
            <person name="Stieglmeier M."/>
            <person name="Klingl A."/>
            <person name="Woyke T."/>
            <person name="Ryan C.M."/>
            <person name="Banfield J.F."/>
        </authorList>
    </citation>
    <scope>NUCLEOTIDE SEQUENCE [LARGE SCALE GENOMIC DNA]</scope>
    <source>
        <strain evidence="8">CG23_combo_of_CG06-09_8_20_14_all_40_14</strain>
    </source>
</reference>
<dbReference type="PANTHER" id="PTHR11579">
    <property type="entry name" value="PROTEIN-L-ISOASPARTATE O-METHYLTRANSFERASE"/>
    <property type="match status" value="1"/>
</dbReference>
<dbReference type="GO" id="GO:0005737">
    <property type="term" value="C:cytoplasm"/>
    <property type="evidence" value="ECO:0007669"/>
    <property type="project" value="UniProtKB-SubCell"/>
</dbReference>
<dbReference type="AlphaFoldDB" id="A0A2G9XBT3"/>
<keyword evidence="4 7" id="KW-0489">Methyltransferase</keyword>
<dbReference type="Pfam" id="PF01135">
    <property type="entry name" value="PCMT"/>
    <property type="match status" value="1"/>
</dbReference>
<dbReference type="FunFam" id="3.40.50.150:FF:000010">
    <property type="entry name" value="Protein-L-isoaspartate O-methyltransferase"/>
    <property type="match status" value="1"/>
</dbReference>
<comment type="similarity">
    <text evidence="2 7">Belongs to the methyltransferase superfamily. L-isoaspartyl/D-aspartyl protein methyltransferase family.</text>
</comment>
<protein>
    <recommendedName>
        <fullName evidence="7">Protein-L-isoaspartate O-methyltransferase</fullName>
        <ecNumber evidence="7">2.1.1.77</ecNumber>
    </recommendedName>
    <alternativeName>
        <fullName evidence="7">L-isoaspartyl protein carboxyl methyltransferase</fullName>
    </alternativeName>
    <alternativeName>
        <fullName evidence="7">Protein L-isoaspartyl methyltransferase</fullName>
    </alternativeName>
    <alternativeName>
        <fullName evidence="7">Protein-beta-aspartate methyltransferase</fullName>
        <shortName evidence="7">PIMT</shortName>
    </alternativeName>
</protein>